<reference evidence="11" key="2">
    <citation type="submission" date="2018-05" db="EMBL/GenBank/DDBJ databases">
        <title>OgluRS3 (Oryza glumaepatula Reference Sequence Version 3).</title>
        <authorList>
            <person name="Zhang J."/>
            <person name="Kudrna D."/>
            <person name="Lee S."/>
            <person name="Talag J."/>
            <person name="Welchert J."/>
            <person name="Wing R.A."/>
        </authorList>
    </citation>
    <scope>NUCLEOTIDE SEQUENCE [LARGE SCALE GENOMIC DNA]</scope>
</reference>
<dbReference type="Pfam" id="PF10431">
    <property type="entry name" value="ClpB_D2-small"/>
    <property type="match status" value="1"/>
</dbReference>
<feature type="domain" description="Clp ATPase C-terminal" evidence="10">
    <location>
        <begin position="820"/>
        <end position="910"/>
    </location>
</feature>
<keyword evidence="3" id="KW-0934">Plastid</keyword>
<feature type="domain" description="AAA+ ATPase" evidence="9">
    <location>
        <begin position="645"/>
        <end position="821"/>
    </location>
</feature>
<dbReference type="InterPro" id="IPR019489">
    <property type="entry name" value="Clp_ATPase_C"/>
</dbReference>
<evidence type="ECO:0000256" key="6">
    <source>
        <dbReference type="ARBA" id="ARBA00022840"/>
    </source>
</evidence>
<dbReference type="InterPro" id="IPR028299">
    <property type="entry name" value="ClpA/B_CS2"/>
</dbReference>
<dbReference type="GO" id="GO:0005524">
    <property type="term" value="F:ATP binding"/>
    <property type="evidence" value="ECO:0007669"/>
    <property type="project" value="UniProtKB-KW"/>
</dbReference>
<dbReference type="InterPro" id="IPR050130">
    <property type="entry name" value="ClpA_ClpB"/>
</dbReference>
<dbReference type="AlphaFoldDB" id="A0A0E0BHN4"/>
<dbReference type="Pfam" id="PF17871">
    <property type="entry name" value="AAA_lid_9"/>
    <property type="match status" value="1"/>
</dbReference>
<keyword evidence="4" id="KW-0677">Repeat</keyword>
<evidence type="ECO:0000256" key="4">
    <source>
        <dbReference type="ARBA" id="ARBA00022737"/>
    </source>
</evidence>
<dbReference type="CDD" id="cd19499">
    <property type="entry name" value="RecA-like_ClpB_Hsp104-like"/>
    <property type="match status" value="1"/>
</dbReference>
<dbReference type="Gramene" id="OGLUM11G08960.1">
    <property type="protein sequence ID" value="OGLUM11G08960.1"/>
    <property type="gene ID" value="OGLUM11G08960"/>
</dbReference>
<dbReference type="PROSITE" id="PS00871">
    <property type="entry name" value="CLPAB_2"/>
    <property type="match status" value="1"/>
</dbReference>
<dbReference type="PROSITE" id="PS00870">
    <property type="entry name" value="CLPAB_1"/>
    <property type="match status" value="1"/>
</dbReference>
<evidence type="ECO:0000259" key="10">
    <source>
        <dbReference type="SMART" id="SM01086"/>
    </source>
</evidence>
<dbReference type="PANTHER" id="PTHR11638">
    <property type="entry name" value="ATP-DEPENDENT CLP PROTEASE"/>
    <property type="match status" value="1"/>
</dbReference>
<evidence type="ECO:0000256" key="2">
    <source>
        <dbReference type="ARBA" id="ARBA00022528"/>
    </source>
</evidence>
<comment type="subcellular location">
    <subcellularLocation>
        <location evidence="1">Plastid</location>
        <location evidence="1">Chloroplast</location>
    </subcellularLocation>
</comment>
<dbReference type="SMART" id="SM00382">
    <property type="entry name" value="AAA"/>
    <property type="match status" value="2"/>
</dbReference>
<dbReference type="InterPro" id="IPR018368">
    <property type="entry name" value="ClpA/B_CS1"/>
</dbReference>
<dbReference type="FunFam" id="3.40.50.300:FF:000025">
    <property type="entry name" value="ATP-dependent Clp protease subunit"/>
    <property type="match status" value="1"/>
</dbReference>
<dbReference type="PRINTS" id="PR00300">
    <property type="entry name" value="CLPPROTEASEA"/>
</dbReference>
<accession>A0A0E0BHN4</accession>
<evidence type="ECO:0000256" key="3">
    <source>
        <dbReference type="ARBA" id="ARBA00022640"/>
    </source>
</evidence>
<dbReference type="EnsemblPlants" id="OGLUM11G08960.1">
    <property type="protein sequence ID" value="OGLUM11G08960.1"/>
    <property type="gene ID" value="OGLUM11G08960"/>
</dbReference>
<dbReference type="InterPro" id="IPR027417">
    <property type="entry name" value="P-loop_NTPase"/>
</dbReference>
<dbReference type="Gene3D" id="1.10.8.60">
    <property type="match status" value="2"/>
</dbReference>
<evidence type="ECO:0000259" key="9">
    <source>
        <dbReference type="SMART" id="SM00382"/>
    </source>
</evidence>
<dbReference type="eggNOG" id="KOG1051">
    <property type="taxonomic scope" value="Eukaryota"/>
</dbReference>
<dbReference type="FunFam" id="3.40.50.300:FF:000010">
    <property type="entry name" value="Chaperone clpB 1, putative"/>
    <property type="match status" value="1"/>
</dbReference>
<dbReference type="SMART" id="SM01086">
    <property type="entry name" value="ClpB_D2-small"/>
    <property type="match status" value="1"/>
</dbReference>
<dbReference type="Pfam" id="PF00004">
    <property type="entry name" value="AAA"/>
    <property type="match status" value="1"/>
</dbReference>
<dbReference type="InterPro" id="IPR003593">
    <property type="entry name" value="AAA+_ATPase"/>
</dbReference>
<evidence type="ECO:0000313" key="11">
    <source>
        <dbReference type="EnsemblPlants" id="OGLUM11G08960.1"/>
    </source>
</evidence>
<dbReference type="GO" id="GO:0016887">
    <property type="term" value="F:ATP hydrolysis activity"/>
    <property type="evidence" value="ECO:0007669"/>
    <property type="project" value="InterPro"/>
</dbReference>
<dbReference type="Proteomes" id="UP000026961">
    <property type="component" value="Chromosome 11"/>
</dbReference>
<dbReference type="HOGENOM" id="CLU_005070_4_1_1"/>
<dbReference type="SUPFAM" id="SSF52540">
    <property type="entry name" value="P-loop containing nucleoside triphosphate hydrolases"/>
    <property type="match status" value="2"/>
</dbReference>
<dbReference type="Gene3D" id="3.40.50.300">
    <property type="entry name" value="P-loop containing nucleotide triphosphate hydrolases"/>
    <property type="match status" value="2"/>
</dbReference>
<keyword evidence="7 8" id="KW-0143">Chaperone</keyword>
<evidence type="ECO:0008006" key="13">
    <source>
        <dbReference type="Google" id="ProtNLM"/>
    </source>
</evidence>
<organism evidence="11">
    <name type="scientific">Oryza glumipatula</name>
    <dbReference type="NCBI Taxonomy" id="40148"/>
    <lineage>
        <taxon>Eukaryota</taxon>
        <taxon>Viridiplantae</taxon>
        <taxon>Streptophyta</taxon>
        <taxon>Embryophyta</taxon>
        <taxon>Tracheophyta</taxon>
        <taxon>Spermatophyta</taxon>
        <taxon>Magnoliopsida</taxon>
        <taxon>Liliopsida</taxon>
        <taxon>Poales</taxon>
        <taxon>Poaceae</taxon>
        <taxon>BOP clade</taxon>
        <taxon>Oryzoideae</taxon>
        <taxon>Oryzeae</taxon>
        <taxon>Oryzinae</taxon>
        <taxon>Oryza</taxon>
    </lineage>
</organism>
<evidence type="ECO:0000256" key="5">
    <source>
        <dbReference type="ARBA" id="ARBA00022741"/>
    </source>
</evidence>
<dbReference type="CDD" id="cd00009">
    <property type="entry name" value="AAA"/>
    <property type="match status" value="1"/>
</dbReference>
<keyword evidence="5 8" id="KW-0547">Nucleotide-binding</keyword>
<dbReference type="InterPro" id="IPR041546">
    <property type="entry name" value="ClpA/ClpB_AAA_lid"/>
</dbReference>
<dbReference type="Gene3D" id="4.10.860.10">
    <property type="entry name" value="UVR domain"/>
    <property type="match status" value="1"/>
</dbReference>
<comment type="similarity">
    <text evidence="8">Belongs to the ClpA/ClpB family.</text>
</comment>
<feature type="domain" description="AAA+ ATPase" evidence="9">
    <location>
        <begin position="303"/>
        <end position="443"/>
    </location>
</feature>
<evidence type="ECO:0000313" key="12">
    <source>
        <dbReference type="Proteomes" id="UP000026961"/>
    </source>
</evidence>
<dbReference type="GO" id="GO:0009507">
    <property type="term" value="C:chloroplast"/>
    <property type="evidence" value="ECO:0007669"/>
    <property type="project" value="UniProtKB-SubCell"/>
</dbReference>
<reference evidence="11" key="1">
    <citation type="submission" date="2015-04" db="UniProtKB">
        <authorList>
            <consortium name="EnsemblPlants"/>
        </authorList>
    </citation>
    <scope>IDENTIFICATION</scope>
</reference>
<dbReference type="InterPro" id="IPR003959">
    <property type="entry name" value="ATPase_AAA_core"/>
</dbReference>
<name>A0A0E0BHN4_9ORYZ</name>
<keyword evidence="6 8" id="KW-0067">ATP-binding</keyword>
<evidence type="ECO:0000256" key="7">
    <source>
        <dbReference type="ARBA" id="ARBA00023186"/>
    </source>
</evidence>
<dbReference type="InterPro" id="IPR001270">
    <property type="entry name" value="ClpA/B"/>
</dbReference>
<evidence type="ECO:0000256" key="8">
    <source>
        <dbReference type="RuleBase" id="RU004432"/>
    </source>
</evidence>
<dbReference type="Pfam" id="PF07724">
    <property type="entry name" value="AAA_2"/>
    <property type="match status" value="1"/>
</dbReference>
<evidence type="ECO:0000256" key="1">
    <source>
        <dbReference type="ARBA" id="ARBA00004229"/>
    </source>
</evidence>
<dbReference type="GO" id="GO:0034605">
    <property type="term" value="P:cellular response to heat"/>
    <property type="evidence" value="ECO:0007669"/>
    <property type="project" value="TreeGrafter"/>
</dbReference>
<dbReference type="STRING" id="40148.A0A0E0BHN4"/>
<keyword evidence="12" id="KW-1185">Reference proteome</keyword>
<dbReference type="PANTHER" id="PTHR11638:SF155">
    <property type="entry name" value="CHAPERONE PROTEIN CLPC1, CHLOROPLASTIC-LIKE"/>
    <property type="match status" value="1"/>
</dbReference>
<keyword evidence="2" id="KW-0150">Chloroplast</keyword>
<proteinExistence type="inferred from homology"/>
<protein>
    <recommendedName>
        <fullName evidence="13">UVR domain-containing protein</fullName>
    </recommendedName>
</protein>
<sequence length="918" mass="100815">MPCAMLVAAAVEVAVPTLAEAAALGAIGAILAGPLMQPTKVRSPVRVRNSNLKCHGTKMRSPSMVSMSQSQRIKIPSYVGLSTVHTPALLTPVISSRSTRTFQKTAKTIQERSHAVMQIPEFTPGTGLRSTNAIQRTTEVLQRHSHVGLRQPHAGRLREMHTASGRPVIGLTPTIVSQKTTKVPKQPRFVARAIDNFSREVMNAIAVAHDEAQYIAHLTIGSTNILLSLISQYICIFLLEIILNKAYKMFRAAVRRATRGAKLATLMEYGTNLTKLAEEGKLDPVVGRQKQIDHVVQILSRRTKNNPCLIGEPGVGKTAIAEGLAQLIATGDVPETIQQKTVISLDMGLLVAGTKYRGELEERLKNILEEIKQNGEIILFLDEVHTLVTAGSAEGAIDAANIFKPALARGELQCIGATTINEYRKHIEKDAALERRFQPVKIPESTVDETVGILKGLRERYQGHHKVQYTDEALVAAAELSHKHIRDRFLPDKAIDLMDEAGSIVRLRNTQCKPSKKVNDLEAELKKTLKEKNDAISIQNFRRAKQLRDHELQLRTNISALTDKKTQMMEPDAIAMPVVTEDDVRHAISRWTGVPLHKVSMDESRKLLKLEEALHRRVVGQGEAVAAVSRVIRRARLGLKHPGRPVASLVFAGPTGVGKSELAKALAACYYGSSESEEAAMVRLDMSEYMEKHAVARLVGSPPGYVGHGEGGQLTEAVRRRPHAVVLLDEVEKAHRDVFDLLLQVLDDGRLTDGKGRTVDFKNTLIVMTTNIGSSLIVNNGGDGAAAAGRIKNTVTDEMKRHFRPEFLNRLDEVIVFQPLTKLEVGKIAGIMLEEFAGRVREKGIKLKVTDKFRELVVEEGFDPSYGARPLRRAVVRLLEDTLAEKMLAGEVREGDSVIVDADSAGNAVVRRSNAMPA</sequence>